<keyword evidence="3" id="KW-0813">Transport</keyword>
<accession>A0AAD9NBN5</accession>
<comment type="caution">
    <text evidence="12">The sequence shown here is derived from an EMBL/GenBank/DDBJ whole genome shotgun (WGS) entry which is preliminary data.</text>
</comment>
<dbReference type="Pfam" id="PF14828">
    <property type="entry name" value="Amnionless"/>
    <property type="match status" value="1"/>
</dbReference>
<evidence type="ECO:0000256" key="1">
    <source>
        <dbReference type="ARBA" id="ARBA00004251"/>
    </source>
</evidence>
<evidence type="ECO:0000313" key="13">
    <source>
        <dbReference type="Proteomes" id="UP001208570"/>
    </source>
</evidence>
<feature type="region of interest" description="Disordered" evidence="10">
    <location>
        <begin position="452"/>
        <end position="481"/>
    </location>
</feature>
<sequence length="538" mass="59004">MGVRKYYVYMYVFTVIVVSGMVDGLIKRWIPNTNFENPENWNVGRTPCRNDVVQFPESIGTVYIQTNVSVQEIILPVNGELVLADYVSLSFPSVLDGDTHCQGQDIHYNGSVGHSWYDPENWCEVADPEGSCLSESWPHLDTEQLPCELDQAVFPRSSGFHVDLESGVDIFLGKLTIRGKDFSTGQFKSYLNSAKGRNEFDHSTGSGTTSVNVRGQLCTDPTGCPCGNDGGLLEQKVCDIQATRCPHLLCNSPLLPQGHCCHICGSIMMLDFSGGFKYKSLENVIHNIVRRDQKQSVKVIVSRLQSDQIQVAIEDVNGSGQAMRIVDLITKKIQPDSKGNSKYKISKIHVTSSDHDHSGNPQAQTEGSRMLAPGSIASLVIAIVVIIALIALAMFCLIDRGKANTGSTRAKIHIPVLHWPFRRFNHEDGGGMELGPSVSYIDDGMTDSGHGFDNPTYHNNNAPELNGHSVDGTTPSTDAPISTIDLSEPTFGKRGQETAFANPMYGDQPKVDYSSHLDTTFKLNPVFSTDSLEEDSQI</sequence>
<evidence type="ECO:0000313" key="12">
    <source>
        <dbReference type="EMBL" id="KAK2162668.1"/>
    </source>
</evidence>
<keyword evidence="6" id="KW-0732">Signal</keyword>
<evidence type="ECO:0000256" key="7">
    <source>
        <dbReference type="ARBA" id="ARBA00022927"/>
    </source>
</evidence>
<dbReference type="GO" id="GO:0016324">
    <property type="term" value="C:apical plasma membrane"/>
    <property type="evidence" value="ECO:0007669"/>
    <property type="project" value="TreeGrafter"/>
</dbReference>
<feature type="compositionally biased region" description="Polar residues" evidence="10">
    <location>
        <begin position="471"/>
        <end position="480"/>
    </location>
</feature>
<evidence type="ECO:0000256" key="11">
    <source>
        <dbReference type="SAM" id="Phobius"/>
    </source>
</evidence>
<dbReference type="AlphaFoldDB" id="A0AAD9NBN5"/>
<evidence type="ECO:0000256" key="4">
    <source>
        <dbReference type="ARBA" id="ARBA00022475"/>
    </source>
</evidence>
<keyword evidence="4" id="KW-1003">Cell membrane</keyword>
<dbReference type="PANTHER" id="PTHR14995">
    <property type="entry name" value="AMNIONLESS"/>
    <property type="match status" value="1"/>
</dbReference>
<evidence type="ECO:0000256" key="9">
    <source>
        <dbReference type="ARBA" id="ARBA00023136"/>
    </source>
</evidence>
<dbReference type="PANTHER" id="PTHR14995:SF2">
    <property type="entry name" value="PROTEIN AMNIONLESS"/>
    <property type="match status" value="1"/>
</dbReference>
<dbReference type="Proteomes" id="UP001208570">
    <property type="component" value="Unassembled WGS sequence"/>
</dbReference>
<keyword evidence="9 11" id="KW-0472">Membrane</keyword>
<evidence type="ECO:0000256" key="10">
    <source>
        <dbReference type="SAM" id="MobiDB-lite"/>
    </source>
</evidence>
<dbReference type="GO" id="GO:0015031">
    <property type="term" value="P:protein transport"/>
    <property type="evidence" value="ECO:0007669"/>
    <property type="project" value="UniProtKB-KW"/>
</dbReference>
<evidence type="ECO:0000256" key="5">
    <source>
        <dbReference type="ARBA" id="ARBA00022692"/>
    </source>
</evidence>
<evidence type="ECO:0000256" key="2">
    <source>
        <dbReference type="ARBA" id="ARBA00021200"/>
    </source>
</evidence>
<keyword evidence="8 11" id="KW-1133">Transmembrane helix</keyword>
<comment type="subcellular location">
    <subcellularLocation>
        <location evidence="1">Cell membrane</location>
        <topology evidence="1">Single-pass type I membrane protein</topology>
    </subcellularLocation>
</comment>
<reference evidence="12" key="1">
    <citation type="journal article" date="2023" name="Mol. Biol. Evol.">
        <title>Third-Generation Sequencing Reveals the Adaptive Role of the Epigenome in Three Deep-Sea Polychaetes.</title>
        <authorList>
            <person name="Perez M."/>
            <person name="Aroh O."/>
            <person name="Sun Y."/>
            <person name="Lan Y."/>
            <person name="Juniper S.K."/>
            <person name="Young C.R."/>
            <person name="Angers B."/>
            <person name="Qian P.Y."/>
        </authorList>
    </citation>
    <scope>NUCLEOTIDE SEQUENCE</scope>
    <source>
        <strain evidence="12">P08H-3</strain>
    </source>
</reference>
<feature type="transmembrane region" description="Helical" evidence="11">
    <location>
        <begin position="376"/>
        <end position="395"/>
    </location>
</feature>
<keyword evidence="7" id="KW-0653">Protein transport</keyword>
<evidence type="ECO:0000256" key="3">
    <source>
        <dbReference type="ARBA" id="ARBA00022448"/>
    </source>
</evidence>
<proteinExistence type="predicted"/>
<keyword evidence="5 11" id="KW-0812">Transmembrane</keyword>
<protein>
    <recommendedName>
        <fullName evidence="2">Protein amnionless</fullName>
    </recommendedName>
</protein>
<name>A0AAD9NBN5_9ANNE</name>
<dbReference type="InterPro" id="IPR026112">
    <property type="entry name" value="AMN"/>
</dbReference>
<dbReference type="GO" id="GO:0030139">
    <property type="term" value="C:endocytic vesicle"/>
    <property type="evidence" value="ECO:0007669"/>
    <property type="project" value="TreeGrafter"/>
</dbReference>
<evidence type="ECO:0000256" key="6">
    <source>
        <dbReference type="ARBA" id="ARBA00022729"/>
    </source>
</evidence>
<dbReference type="GO" id="GO:0006898">
    <property type="term" value="P:receptor-mediated endocytosis"/>
    <property type="evidence" value="ECO:0007669"/>
    <property type="project" value="TreeGrafter"/>
</dbReference>
<keyword evidence="13" id="KW-1185">Reference proteome</keyword>
<feature type="transmembrane region" description="Helical" evidence="11">
    <location>
        <begin position="6"/>
        <end position="26"/>
    </location>
</feature>
<organism evidence="12 13">
    <name type="scientific">Paralvinella palmiformis</name>
    <dbReference type="NCBI Taxonomy" id="53620"/>
    <lineage>
        <taxon>Eukaryota</taxon>
        <taxon>Metazoa</taxon>
        <taxon>Spiralia</taxon>
        <taxon>Lophotrochozoa</taxon>
        <taxon>Annelida</taxon>
        <taxon>Polychaeta</taxon>
        <taxon>Sedentaria</taxon>
        <taxon>Canalipalpata</taxon>
        <taxon>Terebellida</taxon>
        <taxon>Terebelliformia</taxon>
        <taxon>Alvinellidae</taxon>
        <taxon>Paralvinella</taxon>
    </lineage>
</organism>
<gene>
    <name evidence="12" type="ORF">LSH36_94g05037</name>
</gene>
<evidence type="ECO:0000256" key="8">
    <source>
        <dbReference type="ARBA" id="ARBA00022989"/>
    </source>
</evidence>
<dbReference type="EMBL" id="JAODUP010000094">
    <property type="protein sequence ID" value="KAK2162668.1"/>
    <property type="molecule type" value="Genomic_DNA"/>
</dbReference>